<feature type="compositionally biased region" description="Pro residues" evidence="1">
    <location>
        <begin position="1"/>
        <end position="23"/>
    </location>
</feature>
<keyword evidence="2" id="KW-0812">Transmembrane</keyword>
<keyword evidence="4" id="KW-1185">Reference proteome</keyword>
<feature type="transmembrane region" description="Helical" evidence="2">
    <location>
        <begin position="34"/>
        <end position="60"/>
    </location>
</feature>
<keyword evidence="2" id="KW-0472">Membrane</keyword>
<gene>
    <name evidence="3" type="ORF">RYJ27_01405</name>
</gene>
<reference evidence="3 4" key="1">
    <citation type="submission" date="2023-10" db="EMBL/GenBank/DDBJ databases">
        <title>Y20.</title>
        <authorList>
            <person name="Zhang G."/>
            <person name="Ding Y."/>
        </authorList>
    </citation>
    <scope>NUCLEOTIDE SEQUENCE [LARGE SCALE GENOMIC DNA]</scope>
    <source>
        <strain evidence="3 4">Y20</strain>
    </source>
</reference>
<feature type="region of interest" description="Disordered" evidence="1">
    <location>
        <begin position="1"/>
        <end position="28"/>
    </location>
</feature>
<dbReference type="RefSeq" id="WP_330171020.1">
    <property type="nucleotide sequence ID" value="NZ_CP137080.1"/>
</dbReference>
<accession>A0AAU0MID6</accession>
<evidence type="ECO:0008006" key="5">
    <source>
        <dbReference type="Google" id="ProtNLM"/>
    </source>
</evidence>
<dbReference type="AlphaFoldDB" id="A0AAU0MID6"/>
<name>A0AAU0MID6_9MICO</name>
<proteinExistence type="predicted"/>
<organism evidence="3 4">
    <name type="scientific">Microbacterium limosum</name>
    <dbReference type="NCBI Taxonomy" id="3079935"/>
    <lineage>
        <taxon>Bacteria</taxon>
        <taxon>Bacillati</taxon>
        <taxon>Actinomycetota</taxon>
        <taxon>Actinomycetes</taxon>
        <taxon>Micrococcales</taxon>
        <taxon>Microbacteriaceae</taxon>
        <taxon>Microbacterium</taxon>
    </lineage>
</organism>
<sequence>MSTTLTPPPNAPATPPPPGPSGEPPRMSRPAARVVAILTIVLGTLVLAGAALAAVFSTVFAAAVHTDSRTADAAGITELDVDVSAGSFELVFGDVDEAVLEVTSGAGADRWRLERDAGTLVVDSPRALFGGWLFGGSGHAVLTLPAALERTTLDATYSLSAGDLDAQGRYGDLSVEMGAGAMRIEGSAREVDADVSAGRADLLLSGVSRADLAVSAGQLVGVLRGDAPDAVGIDVSAGSLELTLPDAAYDVRAEVSAGELDNRLETAAASPRVIEATVSAGQVILRSAD</sequence>
<dbReference type="Proteomes" id="UP001329313">
    <property type="component" value="Chromosome"/>
</dbReference>
<evidence type="ECO:0000256" key="2">
    <source>
        <dbReference type="SAM" id="Phobius"/>
    </source>
</evidence>
<evidence type="ECO:0000313" key="4">
    <source>
        <dbReference type="Proteomes" id="UP001329313"/>
    </source>
</evidence>
<evidence type="ECO:0000313" key="3">
    <source>
        <dbReference type="EMBL" id="WOQ69926.1"/>
    </source>
</evidence>
<dbReference type="EMBL" id="CP137080">
    <property type="protein sequence ID" value="WOQ69926.1"/>
    <property type="molecule type" value="Genomic_DNA"/>
</dbReference>
<evidence type="ECO:0000256" key="1">
    <source>
        <dbReference type="SAM" id="MobiDB-lite"/>
    </source>
</evidence>
<protein>
    <recommendedName>
        <fullName evidence="5">Adhesin domain-containing protein</fullName>
    </recommendedName>
</protein>
<dbReference type="KEGG" id="mliy:RYJ27_01405"/>
<keyword evidence="2" id="KW-1133">Transmembrane helix</keyword>